<evidence type="ECO:0000313" key="2">
    <source>
        <dbReference type="EMBL" id="ORY30445.1"/>
    </source>
</evidence>
<gene>
    <name evidence="2" type="ORF">BCR33DRAFT_724278</name>
</gene>
<proteinExistence type="predicted"/>
<evidence type="ECO:0000256" key="1">
    <source>
        <dbReference type="SAM" id="Phobius"/>
    </source>
</evidence>
<keyword evidence="3" id="KW-1185">Reference proteome</keyword>
<dbReference type="Proteomes" id="UP000193642">
    <property type="component" value="Unassembled WGS sequence"/>
</dbReference>
<organism evidence="2 3">
    <name type="scientific">Rhizoclosmatium globosum</name>
    <dbReference type="NCBI Taxonomy" id="329046"/>
    <lineage>
        <taxon>Eukaryota</taxon>
        <taxon>Fungi</taxon>
        <taxon>Fungi incertae sedis</taxon>
        <taxon>Chytridiomycota</taxon>
        <taxon>Chytridiomycota incertae sedis</taxon>
        <taxon>Chytridiomycetes</taxon>
        <taxon>Chytridiales</taxon>
        <taxon>Chytriomycetaceae</taxon>
        <taxon>Rhizoclosmatium</taxon>
    </lineage>
</organism>
<sequence>MPCVAFAEVSTLFLALGTINSKWRNDLGFGISFLIGRILFHACVVVYAFQTYKNNYWIAPALPFPLHVHWFYKWTLGYLYPKKKIE</sequence>
<accession>A0A1Y2B8M2</accession>
<dbReference type="AlphaFoldDB" id="A0A1Y2B8M2"/>
<feature type="transmembrane region" description="Helical" evidence="1">
    <location>
        <begin position="27"/>
        <end position="49"/>
    </location>
</feature>
<dbReference type="EMBL" id="MCGO01000082">
    <property type="protein sequence ID" value="ORY30445.1"/>
    <property type="molecule type" value="Genomic_DNA"/>
</dbReference>
<reference evidence="2 3" key="1">
    <citation type="submission" date="2016-07" db="EMBL/GenBank/DDBJ databases">
        <title>Pervasive Adenine N6-methylation of Active Genes in Fungi.</title>
        <authorList>
            <consortium name="DOE Joint Genome Institute"/>
            <person name="Mondo S.J."/>
            <person name="Dannebaum R.O."/>
            <person name="Kuo R.C."/>
            <person name="Labutti K."/>
            <person name="Haridas S."/>
            <person name="Kuo A."/>
            <person name="Salamov A."/>
            <person name="Ahrendt S.R."/>
            <person name="Lipzen A."/>
            <person name="Sullivan W."/>
            <person name="Andreopoulos W.B."/>
            <person name="Clum A."/>
            <person name="Lindquist E."/>
            <person name="Daum C."/>
            <person name="Ramamoorthy G.K."/>
            <person name="Gryganskyi A."/>
            <person name="Culley D."/>
            <person name="Magnuson J.K."/>
            <person name="James T.Y."/>
            <person name="O'Malley M.A."/>
            <person name="Stajich J.E."/>
            <person name="Spatafora J.W."/>
            <person name="Visel A."/>
            <person name="Grigoriev I.V."/>
        </authorList>
    </citation>
    <scope>NUCLEOTIDE SEQUENCE [LARGE SCALE GENOMIC DNA]</scope>
    <source>
        <strain evidence="2 3">JEL800</strain>
    </source>
</reference>
<keyword evidence="1" id="KW-0472">Membrane</keyword>
<protein>
    <submittedName>
        <fullName evidence="2">Uncharacterized protein</fullName>
    </submittedName>
</protein>
<dbReference type="OrthoDB" id="341353at2759"/>
<comment type="caution">
    <text evidence="2">The sequence shown here is derived from an EMBL/GenBank/DDBJ whole genome shotgun (WGS) entry which is preliminary data.</text>
</comment>
<name>A0A1Y2B8M2_9FUNG</name>
<evidence type="ECO:0000313" key="3">
    <source>
        <dbReference type="Proteomes" id="UP000193642"/>
    </source>
</evidence>
<keyword evidence="1" id="KW-1133">Transmembrane helix</keyword>
<keyword evidence="1" id="KW-0812">Transmembrane</keyword>